<sequence>MGYIDSGGSDLDVDLESGGTTSDEDGTKEQGSRGEQVKKLLGEAWGGLEGLDGMRGVDGLSSYKKLLNSGEVSVANMQILSDKLGQETACFVEKKLKEKRNKQSLRNGHNYSFLLRDYLSRSSRFSCMTLINVFFHQIAVCREGIPLPKSAYELQDEGNYGDVLDVVNHMLERL</sequence>
<evidence type="ECO:0000313" key="2">
    <source>
        <dbReference type="EMBL" id="KAA8536728.1"/>
    </source>
</evidence>
<feature type="region of interest" description="Disordered" evidence="1">
    <location>
        <begin position="1"/>
        <end position="34"/>
    </location>
</feature>
<dbReference type="AlphaFoldDB" id="A0A5J5B291"/>
<accession>A0A5J5B291</accession>
<dbReference type="OrthoDB" id="1899142at2759"/>
<organism evidence="2 3">
    <name type="scientific">Nyssa sinensis</name>
    <dbReference type="NCBI Taxonomy" id="561372"/>
    <lineage>
        <taxon>Eukaryota</taxon>
        <taxon>Viridiplantae</taxon>
        <taxon>Streptophyta</taxon>
        <taxon>Embryophyta</taxon>
        <taxon>Tracheophyta</taxon>
        <taxon>Spermatophyta</taxon>
        <taxon>Magnoliopsida</taxon>
        <taxon>eudicotyledons</taxon>
        <taxon>Gunneridae</taxon>
        <taxon>Pentapetalae</taxon>
        <taxon>asterids</taxon>
        <taxon>Cornales</taxon>
        <taxon>Nyssaceae</taxon>
        <taxon>Nyssa</taxon>
    </lineage>
</organism>
<reference evidence="2 3" key="1">
    <citation type="submission" date="2019-09" db="EMBL/GenBank/DDBJ databases">
        <title>A chromosome-level genome assembly of the Chinese tupelo Nyssa sinensis.</title>
        <authorList>
            <person name="Yang X."/>
            <person name="Kang M."/>
            <person name="Yang Y."/>
            <person name="Xiong H."/>
            <person name="Wang M."/>
            <person name="Zhang Z."/>
            <person name="Wang Z."/>
            <person name="Wu H."/>
            <person name="Ma T."/>
            <person name="Liu J."/>
            <person name="Xi Z."/>
        </authorList>
    </citation>
    <scope>NUCLEOTIDE SEQUENCE [LARGE SCALE GENOMIC DNA]</scope>
    <source>
        <strain evidence="2">J267</strain>
        <tissue evidence="2">Leaf</tissue>
    </source>
</reference>
<dbReference type="EMBL" id="CM018039">
    <property type="protein sequence ID" value="KAA8536728.1"/>
    <property type="molecule type" value="Genomic_DNA"/>
</dbReference>
<evidence type="ECO:0000313" key="3">
    <source>
        <dbReference type="Proteomes" id="UP000325577"/>
    </source>
</evidence>
<evidence type="ECO:0000256" key="1">
    <source>
        <dbReference type="SAM" id="MobiDB-lite"/>
    </source>
</evidence>
<feature type="compositionally biased region" description="Basic and acidic residues" evidence="1">
    <location>
        <begin position="25"/>
        <end position="34"/>
    </location>
</feature>
<keyword evidence="3" id="KW-1185">Reference proteome</keyword>
<protein>
    <submittedName>
        <fullName evidence="2">Uncharacterized protein</fullName>
    </submittedName>
</protein>
<gene>
    <name evidence="2" type="ORF">F0562_029206</name>
</gene>
<dbReference type="Proteomes" id="UP000325577">
    <property type="component" value="Linkage Group LG16"/>
</dbReference>
<proteinExistence type="predicted"/>
<name>A0A5J5B291_9ASTE</name>